<reference evidence="1" key="1">
    <citation type="submission" date="2023-06" db="EMBL/GenBank/DDBJ databases">
        <title>Cytophagales bacterium Strain LB-30, isolated from soil.</title>
        <authorList>
            <person name="Liu B."/>
        </authorList>
    </citation>
    <scope>NUCLEOTIDE SEQUENCE</scope>
    <source>
        <strain evidence="1">LB-30</strain>
    </source>
</reference>
<name>A0ABT8F3T3_9BACT</name>
<evidence type="ECO:0000313" key="1">
    <source>
        <dbReference type="EMBL" id="MDN4165038.1"/>
    </source>
</evidence>
<dbReference type="EMBL" id="JAUHJS010000003">
    <property type="protein sequence ID" value="MDN4165038.1"/>
    <property type="molecule type" value="Genomic_DNA"/>
</dbReference>
<organism evidence="1 2">
    <name type="scientific">Shiella aurantiaca</name>
    <dbReference type="NCBI Taxonomy" id="3058365"/>
    <lineage>
        <taxon>Bacteria</taxon>
        <taxon>Pseudomonadati</taxon>
        <taxon>Bacteroidota</taxon>
        <taxon>Cytophagia</taxon>
        <taxon>Cytophagales</taxon>
        <taxon>Shiellaceae</taxon>
        <taxon>Shiella</taxon>
    </lineage>
</organism>
<accession>A0ABT8F3T3</accession>
<protein>
    <submittedName>
        <fullName evidence="1">Uncharacterized protein</fullName>
    </submittedName>
</protein>
<gene>
    <name evidence="1" type="ORF">QWY31_05960</name>
</gene>
<sequence length="109" mass="12821">MVNRKTIDELKYAVNNRLTIKVKMKHGLGDNLEIEIDPYIIGSDLMQYDFIWGYISHSRTFYKLMLNFVQSIKLTSKNFKTLPKTVYLYSNEEDHYESVDDITIYGLGL</sequence>
<evidence type="ECO:0000313" key="2">
    <source>
        <dbReference type="Proteomes" id="UP001168552"/>
    </source>
</evidence>
<proteinExistence type="predicted"/>
<dbReference type="Proteomes" id="UP001168552">
    <property type="component" value="Unassembled WGS sequence"/>
</dbReference>
<keyword evidence="2" id="KW-1185">Reference proteome</keyword>
<comment type="caution">
    <text evidence="1">The sequence shown here is derived from an EMBL/GenBank/DDBJ whole genome shotgun (WGS) entry which is preliminary data.</text>
</comment>